<evidence type="ECO:0000256" key="6">
    <source>
        <dbReference type="SAM" id="Phobius"/>
    </source>
</evidence>
<evidence type="ECO:0000313" key="7">
    <source>
        <dbReference type="EMBL" id="PZA13589.1"/>
    </source>
</evidence>
<protein>
    <submittedName>
        <fullName evidence="7">Branched-chain amino acid ABC transporter permease</fullName>
    </submittedName>
</protein>
<feature type="transmembrane region" description="Helical" evidence="6">
    <location>
        <begin position="294"/>
        <end position="316"/>
    </location>
</feature>
<dbReference type="InterPro" id="IPR043428">
    <property type="entry name" value="LivM-like"/>
</dbReference>
<feature type="transmembrane region" description="Helical" evidence="6">
    <location>
        <begin position="118"/>
        <end position="146"/>
    </location>
</feature>
<accession>A0A323UMJ0</accession>
<evidence type="ECO:0000256" key="3">
    <source>
        <dbReference type="ARBA" id="ARBA00022692"/>
    </source>
</evidence>
<feature type="transmembrane region" description="Helical" evidence="6">
    <location>
        <begin position="35"/>
        <end position="53"/>
    </location>
</feature>
<reference evidence="7 8" key="1">
    <citation type="submission" date="2018-06" db="EMBL/GenBank/DDBJ databases">
        <title>Draft Whole-Genome Sequence of the purple photosynthetic bacterium Rhodospeudomonas palustris XCP.</title>
        <authorList>
            <person name="Rayyan A."/>
            <person name="Meyer T.E."/>
            <person name="Kyndt J.A."/>
        </authorList>
    </citation>
    <scope>NUCLEOTIDE SEQUENCE [LARGE SCALE GENOMIC DNA]</scope>
    <source>
        <strain evidence="7 8">XCP</strain>
    </source>
</reference>
<dbReference type="Pfam" id="PF02653">
    <property type="entry name" value="BPD_transp_2"/>
    <property type="match status" value="1"/>
</dbReference>
<dbReference type="PROSITE" id="PS51257">
    <property type="entry name" value="PROKAR_LIPOPROTEIN"/>
    <property type="match status" value="1"/>
</dbReference>
<dbReference type="OrthoDB" id="9814461at2"/>
<feature type="transmembrane region" description="Helical" evidence="6">
    <location>
        <begin position="12"/>
        <end position="29"/>
    </location>
</feature>
<feature type="transmembrane region" description="Helical" evidence="6">
    <location>
        <begin position="166"/>
        <end position="193"/>
    </location>
</feature>
<evidence type="ECO:0000256" key="2">
    <source>
        <dbReference type="ARBA" id="ARBA00022475"/>
    </source>
</evidence>
<feature type="transmembrane region" description="Helical" evidence="6">
    <location>
        <begin position="86"/>
        <end position="106"/>
    </location>
</feature>
<comment type="subcellular location">
    <subcellularLocation>
        <location evidence="1">Cell membrane</location>
        <topology evidence="1">Multi-pass membrane protein</topology>
    </subcellularLocation>
</comment>
<gene>
    <name evidence="7" type="ORF">DNX69_04325</name>
</gene>
<organism evidence="7 8">
    <name type="scientific">Rhodopseudomonas palustris</name>
    <dbReference type="NCBI Taxonomy" id="1076"/>
    <lineage>
        <taxon>Bacteria</taxon>
        <taxon>Pseudomonadati</taxon>
        <taxon>Pseudomonadota</taxon>
        <taxon>Alphaproteobacteria</taxon>
        <taxon>Hyphomicrobiales</taxon>
        <taxon>Nitrobacteraceae</taxon>
        <taxon>Rhodopseudomonas</taxon>
    </lineage>
</organism>
<evidence type="ECO:0000256" key="1">
    <source>
        <dbReference type="ARBA" id="ARBA00004651"/>
    </source>
</evidence>
<dbReference type="GO" id="GO:0015658">
    <property type="term" value="F:branched-chain amino acid transmembrane transporter activity"/>
    <property type="evidence" value="ECO:0007669"/>
    <property type="project" value="InterPro"/>
</dbReference>
<dbReference type="InterPro" id="IPR001851">
    <property type="entry name" value="ABC_transp_permease"/>
</dbReference>
<evidence type="ECO:0000313" key="8">
    <source>
        <dbReference type="Proteomes" id="UP000248134"/>
    </source>
</evidence>
<comment type="caution">
    <text evidence="7">The sequence shown here is derived from an EMBL/GenBank/DDBJ whole genome shotgun (WGS) entry which is preliminary data.</text>
</comment>
<name>A0A323UMJ0_RHOPL</name>
<dbReference type="PANTHER" id="PTHR30482">
    <property type="entry name" value="HIGH-AFFINITY BRANCHED-CHAIN AMINO ACID TRANSPORT SYSTEM PERMEASE"/>
    <property type="match status" value="1"/>
</dbReference>
<dbReference type="CDD" id="cd06581">
    <property type="entry name" value="TM_PBP1_LivM_like"/>
    <property type="match status" value="1"/>
</dbReference>
<keyword evidence="2" id="KW-1003">Cell membrane</keyword>
<proteinExistence type="predicted"/>
<keyword evidence="4 6" id="KW-1133">Transmembrane helix</keyword>
<dbReference type="PANTHER" id="PTHR30482:SF10">
    <property type="entry name" value="HIGH-AFFINITY BRANCHED-CHAIN AMINO ACID TRANSPORT PROTEIN BRAE"/>
    <property type="match status" value="1"/>
</dbReference>
<dbReference type="RefSeq" id="WP_110784751.1">
    <property type="nucleotide sequence ID" value="NZ_QKQS01000006.1"/>
</dbReference>
<dbReference type="GO" id="GO:0005886">
    <property type="term" value="C:plasma membrane"/>
    <property type="evidence" value="ECO:0007669"/>
    <property type="project" value="UniProtKB-SubCell"/>
</dbReference>
<evidence type="ECO:0000256" key="4">
    <source>
        <dbReference type="ARBA" id="ARBA00022989"/>
    </source>
</evidence>
<evidence type="ECO:0000256" key="5">
    <source>
        <dbReference type="ARBA" id="ARBA00023136"/>
    </source>
</evidence>
<dbReference type="AlphaFoldDB" id="A0A323UMJ0"/>
<keyword evidence="5 6" id="KW-0472">Membrane</keyword>
<dbReference type="Proteomes" id="UP000248134">
    <property type="component" value="Unassembled WGS sequence"/>
</dbReference>
<keyword evidence="3 6" id="KW-0812">Transmembrane</keyword>
<dbReference type="EMBL" id="QKQS01000006">
    <property type="protein sequence ID" value="PZA13589.1"/>
    <property type="molecule type" value="Genomic_DNA"/>
</dbReference>
<sequence length="336" mass="35496">MIGKGFYQTLASPWLWGVLAVAACLPLVLNSYHLHLLTLALVYVALASAWNIVGGMAGQISLAHSLFIGTGAMLSTALLLKFGINMWAGLVIAAAISGALGAMIAWIDFRFQLGHLSFVLITLAFAEMGAIIVEGWEFLGGASGLLLPRDTGDLLAFQFGGGHGAFWVMLGLAAIIVLVNVAILNAPLGYYLRTIRDNEKAAQAIGVNVLRHKITAMTISAVLTSIVGTCYVRYLTFADPYLLATPTITIEIVLFATVGGLGRAFGPALGALLLVPLGEVLRGQLGGAVPGLHYFIYGVVVIVVILATPRGLLPLAERAWRGLRRRGPEPRPASVS</sequence>